<reference evidence="1 2" key="1">
    <citation type="submission" date="2016-04" db="EMBL/GenBank/DDBJ databases">
        <title>Genome analyses suggest a sexual origin of heterokaryosis in a supposedly ancient asexual fungus.</title>
        <authorList>
            <person name="Ropars J."/>
            <person name="Sedzielewska K."/>
            <person name="Noel J."/>
            <person name="Charron P."/>
            <person name="Farinelli L."/>
            <person name="Marton T."/>
            <person name="Kruger M."/>
            <person name="Pelin A."/>
            <person name="Brachmann A."/>
            <person name="Corradi N."/>
        </authorList>
    </citation>
    <scope>NUCLEOTIDE SEQUENCE [LARGE SCALE GENOMIC DNA]</scope>
    <source>
        <strain evidence="1 2">A5</strain>
    </source>
</reference>
<evidence type="ECO:0000313" key="2">
    <source>
        <dbReference type="Proteomes" id="UP000232722"/>
    </source>
</evidence>
<proteinExistence type="predicted"/>
<dbReference type="Proteomes" id="UP000232722">
    <property type="component" value="Unassembled WGS sequence"/>
</dbReference>
<evidence type="ECO:0000313" key="1">
    <source>
        <dbReference type="EMBL" id="PKC04332.1"/>
    </source>
</evidence>
<name>A0A2N0PBY0_9GLOM</name>
<dbReference type="VEuPathDB" id="FungiDB:RhiirA1_477089"/>
<dbReference type="EMBL" id="LLXJ01001025">
    <property type="protein sequence ID" value="PKC04332.1"/>
    <property type="molecule type" value="Genomic_DNA"/>
</dbReference>
<dbReference type="AlphaFoldDB" id="A0A2N0PBY0"/>
<protein>
    <submittedName>
        <fullName evidence="1">Uncharacterized protein</fullName>
    </submittedName>
</protein>
<accession>A0A2N0PBY0</accession>
<comment type="caution">
    <text evidence="1">The sequence shown here is derived from an EMBL/GenBank/DDBJ whole genome shotgun (WGS) entry which is preliminary data.</text>
</comment>
<gene>
    <name evidence="1" type="ORF">RhiirA5_276857</name>
</gene>
<organism evidence="1 2">
    <name type="scientific">Rhizophagus irregularis</name>
    <dbReference type="NCBI Taxonomy" id="588596"/>
    <lineage>
        <taxon>Eukaryota</taxon>
        <taxon>Fungi</taxon>
        <taxon>Fungi incertae sedis</taxon>
        <taxon>Mucoromycota</taxon>
        <taxon>Glomeromycotina</taxon>
        <taxon>Glomeromycetes</taxon>
        <taxon>Glomerales</taxon>
        <taxon>Glomeraceae</taxon>
        <taxon>Rhizophagus</taxon>
    </lineage>
</organism>
<sequence>MELANKAVQGAFDQKPVFKGLCYIMLQAAERKEQEKGLRNLKYPTEFLNFLIVLGSISLKALDLFRQNLAGMTIRTIRSISEDAINNPDLCHENVARFKRLLDSLHYKGPVVAMTDCTILKSGLQYSTNLGCIVGSTLDRNDCKIETYDDIYKKISDIKQRNAIAKYVRVYVLQVPLPRFPPVIVALIPTGNDSANKILALHQKLIDIAADFELPIISIRSDGAAAEFQAQNLLQSIRTRNRVQHRNSRYGINFNCPVFPKVGPIVRIQDPKHGKKTARNAAMSGARLLTFGNSTVRFDQLLTLSFQENSIMYKRDVIKLDRQDDNAAYRVFCSKNLAQVLDGEKGLSSEFQGLFVYLFVMGELLNSYLNRNITHYKRIEMAITAYFFLHFDLYPSYISISKNFLAMQTFNIMISLVESLVLLIKIHRDYYKNIPLLPWKHGTESCEHIFGIS</sequence>
<dbReference type="VEuPathDB" id="FungiDB:FUN_005583"/>
<dbReference type="VEuPathDB" id="FungiDB:RhiirFUN_013634"/>
<reference evidence="1 2" key="2">
    <citation type="submission" date="2017-09" db="EMBL/GenBank/DDBJ databases">
        <title>Extensive intraspecific genome diversity in a model arbuscular mycorrhizal fungus.</title>
        <authorList>
            <person name="Chen E.C."/>
            <person name="Morin E."/>
            <person name="Beaudet D."/>
            <person name="Noel J."/>
            <person name="Ndikumana S."/>
            <person name="Charron P."/>
            <person name="St-Onge C."/>
            <person name="Giorgi J."/>
            <person name="Grigoriev I.V."/>
            <person name="Roux C."/>
            <person name="Martin F.M."/>
            <person name="Corradi N."/>
        </authorList>
    </citation>
    <scope>NUCLEOTIDE SEQUENCE [LARGE SCALE GENOMIC DNA]</scope>
    <source>
        <strain evidence="1 2">A5</strain>
    </source>
</reference>